<sequence>MMLDPINGVYISGTRFAIQRHVDTENNKIIWRLLSYNRRNRCYSLVCCHSDPWMLAIDLVSYHVQNVKGRGIKTLDVYREAVDIISRRCETAINLLRPETLGGALNV</sequence>
<dbReference type="RefSeq" id="WP_094961855.1">
    <property type="nucleotide sequence ID" value="NZ_CAHPRV010000044.1"/>
</dbReference>
<organism evidence="2 3">
    <name type="scientific">Providencia rettgeri</name>
    <dbReference type="NCBI Taxonomy" id="587"/>
    <lineage>
        <taxon>Bacteria</taxon>
        <taxon>Pseudomonadati</taxon>
        <taxon>Pseudomonadota</taxon>
        <taxon>Gammaproteobacteria</taxon>
        <taxon>Enterobacterales</taxon>
        <taxon>Morganellaceae</taxon>
        <taxon>Providencia</taxon>
    </lineage>
</organism>
<reference evidence="2 3" key="1">
    <citation type="submission" date="2017-07" db="EMBL/GenBank/DDBJ databases">
        <title>blaIMP-27 on transferable plasmids in Proteus mirabilis and Providencia rettgeri.</title>
        <authorList>
            <person name="Potter R."/>
        </authorList>
    </citation>
    <scope>NUCLEOTIDE SEQUENCE [LARGE SCALE GENOMIC DNA]</scope>
    <source>
        <strain evidence="2 3">PR1</strain>
    </source>
</reference>
<evidence type="ECO:0000313" key="2">
    <source>
        <dbReference type="EMBL" id="OZS74048.1"/>
    </source>
</evidence>
<dbReference type="EMBL" id="CAHPSF010000015">
    <property type="protein sequence ID" value="CAB5715094.1"/>
    <property type="molecule type" value="Genomic_DNA"/>
</dbReference>
<dbReference type="EMBL" id="NOWC01000015">
    <property type="protein sequence ID" value="OZS74048.1"/>
    <property type="molecule type" value="Genomic_DNA"/>
</dbReference>
<reference evidence="1" key="2">
    <citation type="submission" date="2020-05" db="EMBL/GenBank/DDBJ databases">
        <authorList>
            <person name="Delgado-Blas J."/>
        </authorList>
    </citation>
    <scope>NUCLEOTIDE SEQUENCE</scope>
    <source>
        <strain evidence="1">BB1453</strain>
    </source>
</reference>
<dbReference type="AlphaFoldDB" id="A0A264VRR7"/>
<dbReference type="Proteomes" id="UP000216001">
    <property type="component" value="Unassembled WGS sequence"/>
</dbReference>
<dbReference type="STRING" id="587.RB151_043830"/>
<protein>
    <submittedName>
        <fullName evidence="2">Uncharacterized protein</fullName>
    </submittedName>
</protein>
<dbReference type="Proteomes" id="UP000834611">
    <property type="component" value="Unassembled WGS sequence"/>
</dbReference>
<evidence type="ECO:0000313" key="1">
    <source>
        <dbReference type="EMBL" id="CAB5715094.1"/>
    </source>
</evidence>
<accession>A0A264VRR7</accession>
<gene>
    <name evidence="2" type="ORF">CHI95_13215</name>
    <name evidence="1" type="ORF">GHA_04036</name>
</gene>
<name>A0A264VRR7_PRORE</name>
<evidence type="ECO:0000313" key="3">
    <source>
        <dbReference type="Proteomes" id="UP000216001"/>
    </source>
</evidence>
<comment type="caution">
    <text evidence="2">The sequence shown here is derived from an EMBL/GenBank/DDBJ whole genome shotgun (WGS) entry which is preliminary data.</text>
</comment>
<proteinExistence type="predicted"/>